<reference evidence="2" key="1">
    <citation type="submission" date="2023-06" db="EMBL/GenBank/DDBJ databases">
        <title>Reference genome for the Northern bat (Eptesicus nilssonii), a most northern bat species.</title>
        <authorList>
            <person name="Laine V.N."/>
            <person name="Pulliainen A.T."/>
            <person name="Lilley T.M."/>
        </authorList>
    </citation>
    <scope>NUCLEOTIDE SEQUENCE</scope>
    <source>
        <strain evidence="2">BLF_Eptnil</strain>
        <tissue evidence="2">Kidney</tissue>
    </source>
</reference>
<dbReference type="AlphaFoldDB" id="A0AA40IAW6"/>
<evidence type="ECO:0000313" key="2">
    <source>
        <dbReference type="EMBL" id="KAK1345620.1"/>
    </source>
</evidence>
<gene>
    <name evidence="2" type="ORF">QTO34_008082</name>
</gene>
<sequence length="114" mass="12787">MGQGGSPRCEPEWDDSEDGRARLERYRLAFLQGLRAGAKKPTDMAKTSEDGKSPLSKLPGTILLPHQCQLGSHQVVHEFLYLPDCSVPLMGRDLLAKWEQKSPLPRRLSKTAFR</sequence>
<dbReference type="EMBL" id="JAULJE010000002">
    <property type="protein sequence ID" value="KAK1345620.1"/>
    <property type="molecule type" value="Genomic_DNA"/>
</dbReference>
<dbReference type="Proteomes" id="UP001177744">
    <property type="component" value="Unassembled WGS sequence"/>
</dbReference>
<proteinExistence type="predicted"/>
<evidence type="ECO:0000313" key="3">
    <source>
        <dbReference type="Proteomes" id="UP001177744"/>
    </source>
</evidence>
<evidence type="ECO:0000256" key="1">
    <source>
        <dbReference type="SAM" id="MobiDB-lite"/>
    </source>
</evidence>
<dbReference type="InterPro" id="IPR021109">
    <property type="entry name" value="Peptidase_aspartic_dom_sf"/>
</dbReference>
<feature type="compositionally biased region" description="Basic and acidic residues" evidence="1">
    <location>
        <begin position="40"/>
        <end position="52"/>
    </location>
</feature>
<feature type="region of interest" description="Disordered" evidence="1">
    <location>
        <begin position="38"/>
        <end position="58"/>
    </location>
</feature>
<organism evidence="2 3">
    <name type="scientific">Cnephaeus nilssonii</name>
    <name type="common">Northern bat</name>
    <name type="synonym">Eptesicus nilssonii</name>
    <dbReference type="NCBI Taxonomy" id="3371016"/>
    <lineage>
        <taxon>Eukaryota</taxon>
        <taxon>Metazoa</taxon>
        <taxon>Chordata</taxon>
        <taxon>Craniata</taxon>
        <taxon>Vertebrata</taxon>
        <taxon>Euteleostomi</taxon>
        <taxon>Mammalia</taxon>
        <taxon>Eutheria</taxon>
        <taxon>Laurasiatheria</taxon>
        <taxon>Chiroptera</taxon>
        <taxon>Yangochiroptera</taxon>
        <taxon>Vespertilionidae</taxon>
        <taxon>Cnephaeus</taxon>
    </lineage>
</organism>
<keyword evidence="3" id="KW-1185">Reference proteome</keyword>
<accession>A0AA40IAW6</accession>
<name>A0AA40IAW6_CNENI</name>
<comment type="caution">
    <text evidence="2">The sequence shown here is derived from an EMBL/GenBank/DDBJ whole genome shotgun (WGS) entry which is preliminary data.</text>
</comment>
<dbReference type="Gene3D" id="2.40.70.10">
    <property type="entry name" value="Acid Proteases"/>
    <property type="match status" value="1"/>
</dbReference>
<protein>
    <submittedName>
        <fullName evidence="2">Uncharacterized protein</fullName>
    </submittedName>
</protein>